<dbReference type="NCBIfam" id="TIGR00345">
    <property type="entry name" value="GET3_arsA_TRC40"/>
    <property type="match status" value="1"/>
</dbReference>
<comment type="similarity">
    <text evidence="1">Belongs to the arsA ATPase family.</text>
</comment>
<dbReference type="Pfam" id="PF02374">
    <property type="entry name" value="ArsA_ATPase"/>
    <property type="match status" value="3"/>
</dbReference>
<evidence type="ECO:0000259" key="2">
    <source>
        <dbReference type="SMART" id="SM00382"/>
    </source>
</evidence>
<dbReference type="CDD" id="cd02035">
    <property type="entry name" value="ArsA"/>
    <property type="match status" value="2"/>
</dbReference>
<dbReference type="RefSeq" id="WP_307227797.1">
    <property type="nucleotide sequence ID" value="NZ_JAUSTT010000006.1"/>
</dbReference>
<dbReference type="InterPro" id="IPR027417">
    <property type="entry name" value="P-loop_NTPase"/>
</dbReference>
<evidence type="ECO:0000313" key="4">
    <source>
        <dbReference type="Proteomes" id="UP001223586"/>
    </source>
</evidence>
<evidence type="ECO:0000313" key="3">
    <source>
        <dbReference type="EMBL" id="MDQ0175461.1"/>
    </source>
</evidence>
<dbReference type="SUPFAM" id="SSF52540">
    <property type="entry name" value="P-loop containing nucleoside triphosphate hydrolases"/>
    <property type="match status" value="2"/>
</dbReference>
<dbReference type="SMART" id="SM00382">
    <property type="entry name" value="AAA"/>
    <property type="match status" value="2"/>
</dbReference>
<dbReference type="InterPro" id="IPR025723">
    <property type="entry name" value="ArsA/GET3_ATPase-like"/>
</dbReference>
<feature type="domain" description="AAA+ ATPase" evidence="2">
    <location>
        <begin position="328"/>
        <end position="521"/>
    </location>
</feature>
<organism evidence="3 4">
    <name type="scientific">Bacillus chungangensis</name>
    <dbReference type="NCBI Taxonomy" id="587633"/>
    <lineage>
        <taxon>Bacteria</taxon>
        <taxon>Bacillati</taxon>
        <taxon>Bacillota</taxon>
        <taxon>Bacilli</taxon>
        <taxon>Bacillales</taxon>
        <taxon>Bacillaceae</taxon>
        <taxon>Bacillus</taxon>
    </lineage>
</organism>
<proteinExistence type="inferred from homology"/>
<dbReference type="PANTHER" id="PTHR10803:SF3">
    <property type="entry name" value="ATPASE GET3"/>
    <property type="match status" value="1"/>
</dbReference>
<dbReference type="Gene3D" id="3.40.50.300">
    <property type="entry name" value="P-loop containing nucleotide triphosphate hydrolases"/>
    <property type="match status" value="2"/>
</dbReference>
<name>A0ABT9WQ99_9BACI</name>
<sequence length="592" mass="65912">MYTLFHPNKLELTPYLFFTGKGGVGKTSTACATAVTLAEEGKNVLLVSTDPASNLQDVFEIELTNKPTAIPIVNHLYVANLDPETAAKEYKDKVVAPYRDKLPDAVINQMEEQLSGACTVEIAAFDEFSSLLTNKEIIHTYDHVIFDTAPTGHTLRLLQLPTAWSGFLDESTHGASCLGPLAGLNAKKEMYEAAVQALANPDQTTLFLVTLPDSSPLQEAARASKELGEIGIKNQVLMINGVMKSYVKEDETSTAFYIRQQQALSSMPGKLKSIPTYDIQLAPFNITGIHNIRHLFDEEFSNNNHKETFSRKDAPNLHTLIDDLYERKQRIIFTMGKGGVGKTTVAAAIAVGLAEKGQRVHLTTTDPAAHLDKVLNHNTGNITVSRIDPKIEVEKYQKEVIEASKDQLDEEGIAYLEEDLRSPCTEEIAVFRAFANIVEKANEEIIVIDTAPTGHTLLLLDATHAYHREMERSTGEVPLSVQQLLPRLKNPKETTVVIVTLAEATPVHEASRLQEDLKRASIMPKWWVINRSLYATHTSDPILHGRSRSEMEWIELVQKKSNEQYVIIPWKAKNPVGYEMLKELVKNTKEAH</sequence>
<feature type="domain" description="AAA+ ATPase" evidence="2">
    <location>
        <begin position="12"/>
        <end position="233"/>
    </location>
</feature>
<dbReference type="EMBL" id="JAUSTT010000006">
    <property type="protein sequence ID" value="MDQ0175461.1"/>
    <property type="molecule type" value="Genomic_DNA"/>
</dbReference>
<evidence type="ECO:0000256" key="1">
    <source>
        <dbReference type="ARBA" id="ARBA00011040"/>
    </source>
</evidence>
<dbReference type="InterPro" id="IPR003593">
    <property type="entry name" value="AAA+_ATPase"/>
</dbReference>
<dbReference type="InterPro" id="IPR027541">
    <property type="entry name" value="Ars_ATPase"/>
</dbReference>
<dbReference type="PIRSF" id="PIRSF001327">
    <property type="entry name" value="Arsenical_pump-driving_ATPase"/>
    <property type="match status" value="1"/>
</dbReference>
<gene>
    <name evidence="3" type="ORF">J2S08_001295</name>
</gene>
<accession>A0ABT9WQ99</accession>
<dbReference type="InterPro" id="IPR016300">
    <property type="entry name" value="ATPase_ArsA/GET3"/>
</dbReference>
<dbReference type="PANTHER" id="PTHR10803">
    <property type="entry name" value="ARSENICAL PUMP-DRIVING ATPASE ARSENITE-TRANSLOCATING ATPASE"/>
    <property type="match status" value="1"/>
</dbReference>
<keyword evidence="4" id="KW-1185">Reference proteome</keyword>
<dbReference type="Proteomes" id="UP001223586">
    <property type="component" value="Unassembled WGS sequence"/>
</dbReference>
<protein>
    <submittedName>
        <fullName evidence="3">Arsenite-transporting ATPase</fullName>
    </submittedName>
</protein>
<reference evidence="3 4" key="1">
    <citation type="submission" date="2023-07" db="EMBL/GenBank/DDBJ databases">
        <title>Genomic Encyclopedia of Type Strains, Phase IV (KMG-IV): sequencing the most valuable type-strain genomes for metagenomic binning, comparative biology and taxonomic classification.</title>
        <authorList>
            <person name="Goeker M."/>
        </authorList>
    </citation>
    <scope>NUCLEOTIDE SEQUENCE [LARGE SCALE GENOMIC DNA]</scope>
    <source>
        <strain evidence="3 4">DSM 23837</strain>
    </source>
</reference>
<dbReference type="NCBIfam" id="TIGR04291">
    <property type="entry name" value="arsen_driv_ArsA"/>
    <property type="match status" value="1"/>
</dbReference>
<comment type="caution">
    <text evidence="3">The sequence shown here is derived from an EMBL/GenBank/DDBJ whole genome shotgun (WGS) entry which is preliminary data.</text>
</comment>